<dbReference type="InterPro" id="IPR050095">
    <property type="entry name" value="ECF_ABC_transporter_ATP-bd"/>
</dbReference>
<comment type="similarity">
    <text evidence="1">Belongs to the ABC transporter superfamily.</text>
</comment>
<keyword evidence="2" id="KW-0813">Transport</keyword>
<keyword evidence="3" id="KW-0547">Nucleotide-binding</keyword>
<dbReference type="GO" id="GO:0005524">
    <property type="term" value="F:ATP binding"/>
    <property type="evidence" value="ECO:0007669"/>
    <property type="project" value="UniProtKB-KW"/>
</dbReference>
<proteinExistence type="inferred from homology"/>
<dbReference type="Proteomes" id="UP001180616">
    <property type="component" value="Chromosome"/>
</dbReference>
<feature type="compositionally biased region" description="Basic and acidic residues" evidence="5">
    <location>
        <begin position="27"/>
        <end position="45"/>
    </location>
</feature>
<dbReference type="PROSITE" id="PS50893">
    <property type="entry name" value="ABC_TRANSPORTER_2"/>
    <property type="match status" value="1"/>
</dbReference>
<accession>A0ABY9R2E4</accession>
<dbReference type="InterPro" id="IPR003593">
    <property type="entry name" value="AAA+_ATPase"/>
</dbReference>
<keyword evidence="4 7" id="KW-0067">ATP-binding</keyword>
<feature type="domain" description="ABC transporter" evidence="6">
    <location>
        <begin position="61"/>
        <end position="293"/>
    </location>
</feature>
<dbReference type="SMART" id="SM00382">
    <property type="entry name" value="AAA"/>
    <property type="match status" value="1"/>
</dbReference>
<evidence type="ECO:0000313" key="8">
    <source>
        <dbReference type="Proteomes" id="UP001180616"/>
    </source>
</evidence>
<name>A0ABY9R2E4_9BACT</name>
<evidence type="ECO:0000256" key="1">
    <source>
        <dbReference type="ARBA" id="ARBA00005417"/>
    </source>
</evidence>
<evidence type="ECO:0000256" key="4">
    <source>
        <dbReference type="ARBA" id="ARBA00022840"/>
    </source>
</evidence>
<dbReference type="SUPFAM" id="SSF52540">
    <property type="entry name" value="P-loop containing nucleoside triphosphate hydrolases"/>
    <property type="match status" value="1"/>
</dbReference>
<evidence type="ECO:0000256" key="2">
    <source>
        <dbReference type="ARBA" id="ARBA00022448"/>
    </source>
</evidence>
<evidence type="ECO:0000256" key="3">
    <source>
        <dbReference type="ARBA" id="ARBA00022741"/>
    </source>
</evidence>
<dbReference type="PANTHER" id="PTHR43553">
    <property type="entry name" value="HEAVY METAL TRANSPORTER"/>
    <property type="match status" value="1"/>
</dbReference>
<dbReference type="InterPro" id="IPR017871">
    <property type="entry name" value="ABC_transporter-like_CS"/>
</dbReference>
<organism evidence="7 8">
    <name type="scientific">Nitratidesulfovibrio liaohensis</name>
    <dbReference type="NCBI Taxonomy" id="2604158"/>
    <lineage>
        <taxon>Bacteria</taxon>
        <taxon>Pseudomonadati</taxon>
        <taxon>Thermodesulfobacteriota</taxon>
        <taxon>Desulfovibrionia</taxon>
        <taxon>Desulfovibrionales</taxon>
        <taxon>Desulfovibrionaceae</taxon>
        <taxon>Nitratidesulfovibrio</taxon>
    </lineage>
</organism>
<dbReference type="PANTHER" id="PTHR43553:SF24">
    <property type="entry name" value="ENERGY-COUPLING FACTOR TRANSPORTER ATP-BINDING PROTEIN ECFA1"/>
    <property type="match status" value="1"/>
</dbReference>
<evidence type="ECO:0000256" key="5">
    <source>
        <dbReference type="SAM" id="MobiDB-lite"/>
    </source>
</evidence>
<protein>
    <submittedName>
        <fullName evidence="7">Energy-coupling factor ABC transporter ATP-binding protein</fullName>
    </submittedName>
</protein>
<dbReference type="Pfam" id="PF00005">
    <property type="entry name" value="ABC_tran"/>
    <property type="match status" value="1"/>
</dbReference>
<sequence length="295" mass="31975">MTTAATPPDSALPENRQSSPHAPSHVPSHEHDHDHEHAHGGEHDHHHPHHHPDDDATPPLAAVQDIHFTYPGNADPVLRGASLALRPGRRIGLLGHNGSGKSTLLLLLMGLLRPQSGHVLHHGVPLTREADFAPLRREVGFLFQNSDDQLFCPTVLEDVAFGPLNHGASPAQARDVARATLERPGFAGFGGRVTHRLSGGEKKMIALAAVLAMQPQALLLDEPTNDLDPRTRDRLIAILAAHSPTHLIISHDWDFLAQTCDSFLSVQDGTVRIATHTPHTHVHTHTGGDVHHHHG</sequence>
<feature type="region of interest" description="Disordered" evidence="5">
    <location>
        <begin position="1"/>
        <end position="59"/>
    </location>
</feature>
<dbReference type="Gene3D" id="3.40.50.300">
    <property type="entry name" value="P-loop containing nucleotide triphosphate hydrolases"/>
    <property type="match status" value="1"/>
</dbReference>
<dbReference type="CDD" id="cd03225">
    <property type="entry name" value="ABC_cobalt_CbiO_domain1"/>
    <property type="match status" value="1"/>
</dbReference>
<evidence type="ECO:0000313" key="7">
    <source>
        <dbReference type="EMBL" id="WMW65461.1"/>
    </source>
</evidence>
<dbReference type="PROSITE" id="PS00211">
    <property type="entry name" value="ABC_TRANSPORTER_1"/>
    <property type="match status" value="1"/>
</dbReference>
<dbReference type="InterPro" id="IPR015856">
    <property type="entry name" value="ABC_transpr_CbiO/EcfA_su"/>
</dbReference>
<keyword evidence="8" id="KW-1185">Reference proteome</keyword>
<reference evidence="7" key="1">
    <citation type="submission" date="2023-09" db="EMBL/GenBank/DDBJ databases">
        <authorList>
            <consortium name="CW5 consortium"/>
            <person name="Lu C.-W."/>
        </authorList>
    </citation>
    <scope>NUCLEOTIDE SEQUENCE</scope>
    <source>
        <strain evidence="7">KPS</strain>
    </source>
</reference>
<dbReference type="EMBL" id="CP133659">
    <property type="protein sequence ID" value="WMW65461.1"/>
    <property type="molecule type" value="Genomic_DNA"/>
</dbReference>
<dbReference type="InterPro" id="IPR003439">
    <property type="entry name" value="ABC_transporter-like_ATP-bd"/>
</dbReference>
<evidence type="ECO:0000259" key="6">
    <source>
        <dbReference type="PROSITE" id="PS50893"/>
    </source>
</evidence>
<gene>
    <name evidence="7" type="ORF">KPS_003593</name>
</gene>
<dbReference type="InterPro" id="IPR027417">
    <property type="entry name" value="P-loop_NTPase"/>
</dbReference>
<dbReference type="RefSeq" id="WP_309541459.1">
    <property type="nucleotide sequence ID" value="NZ_CP133659.1"/>
</dbReference>